<feature type="transmembrane region" description="Helical" evidence="7">
    <location>
        <begin position="121"/>
        <end position="139"/>
    </location>
</feature>
<feature type="transmembrane region" description="Helical" evidence="7">
    <location>
        <begin position="29"/>
        <end position="51"/>
    </location>
</feature>
<dbReference type="PANTHER" id="PTHR30151:SF41">
    <property type="entry name" value="ABC TRANSPORTER PERMEASE PROTEIN"/>
    <property type="match status" value="1"/>
</dbReference>
<dbReference type="CDD" id="cd06261">
    <property type="entry name" value="TM_PBP2"/>
    <property type="match status" value="1"/>
</dbReference>
<comment type="subcellular location">
    <subcellularLocation>
        <location evidence="1 7">Cell membrane</location>
        <topology evidence="1 7">Multi-pass membrane protein</topology>
    </subcellularLocation>
</comment>
<name>A0A942Y9M0_9BACI</name>
<evidence type="ECO:0000256" key="6">
    <source>
        <dbReference type="ARBA" id="ARBA00023136"/>
    </source>
</evidence>
<organism evidence="10">
    <name type="scientific">Neobacillus citreus</name>
    <dbReference type="NCBI Taxonomy" id="2833578"/>
    <lineage>
        <taxon>Bacteria</taxon>
        <taxon>Bacillati</taxon>
        <taxon>Bacillota</taxon>
        <taxon>Bacilli</taxon>
        <taxon>Bacillales</taxon>
        <taxon>Bacillaceae</taxon>
        <taxon>Neobacillus</taxon>
    </lineage>
</organism>
<evidence type="ECO:0000256" key="7">
    <source>
        <dbReference type="RuleBase" id="RU363032"/>
    </source>
</evidence>
<evidence type="ECO:0000313" key="10">
    <source>
        <dbReference type="EMBL" id="MBS4182453.1"/>
    </source>
</evidence>
<keyword evidence="5 7" id="KW-1133">Transmembrane helix</keyword>
<protein>
    <submittedName>
        <fullName evidence="10">ABC transporter permease</fullName>
    </submittedName>
</protein>
<evidence type="ECO:0000256" key="8">
    <source>
        <dbReference type="SAM" id="MobiDB-lite"/>
    </source>
</evidence>
<proteinExistence type="inferred from homology"/>
<evidence type="ECO:0000256" key="2">
    <source>
        <dbReference type="ARBA" id="ARBA00022448"/>
    </source>
</evidence>
<dbReference type="EMBL" id="JAGYPE010000002">
    <property type="protein sequence ID" value="MBS4182453.1"/>
    <property type="molecule type" value="Genomic_DNA"/>
</dbReference>
<dbReference type="InterPro" id="IPR000515">
    <property type="entry name" value="MetI-like"/>
</dbReference>
<sequence>MAITTANRPEATQLEATPVRPRRAKRPSFVRTSVLPAVGAAIIVIALWQAVVSVFGMPTYLLPSPLDFVQAVGSEAGNLVQPSLVTMQEAYLGFALAAVVGFLAALLMARWNLVERGMYPYLVLLQTIPIIAVAPLFVVWFGSGIATNVLVSAMIAVFPVAANTLQGLKSTDRNLVQLYRMAGAPERVQLFSLRVPAALPQILTGLRIASGSSVIGAIVGEFVAGIGGGAGGLGYVITLDATQLRTPELFAAVIAASLVSLIIFGVVALIEGQLLKRWHESALPTEE</sequence>
<comment type="caution">
    <text evidence="10">The sequence shown here is derived from an EMBL/GenBank/DDBJ whole genome shotgun (WGS) entry which is preliminary data.</text>
</comment>
<feature type="domain" description="ABC transmembrane type-1" evidence="9">
    <location>
        <begin position="83"/>
        <end position="271"/>
    </location>
</feature>
<dbReference type="SUPFAM" id="SSF161098">
    <property type="entry name" value="MetI-like"/>
    <property type="match status" value="1"/>
</dbReference>
<dbReference type="PROSITE" id="PS50928">
    <property type="entry name" value="ABC_TM1"/>
    <property type="match status" value="1"/>
</dbReference>
<evidence type="ECO:0000256" key="5">
    <source>
        <dbReference type="ARBA" id="ARBA00022989"/>
    </source>
</evidence>
<dbReference type="GO" id="GO:0055085">
    <property type="term" value="P:transmembrane transport"/>
    <property type="evidence" value="ECO:0007669"/>
    <property type="project" value="InterPro"/>
</dbReference>
<dbReference type="AlphaFoldDB" id="A0A942Y9M0"/>
<dbReference type="Gene3D" id="1.10.3720.10">
    <property type="entry name" value="MetI-like"/>
    <property type="match status" value="1"/>
</dbReference>
<evidence type="ECO:0000256" key="1">
    <source>
        <dbReference type="ARBA" id="ARBA00004651"/>
    </source>
</evidence>
<evidence type="ECO:0000256" key="4">
    <source>
        <dbReference type="ARBA" id="ARBA00022692"/>
    </source>
</evidence>
<feature type="transmembrane region" description="Helical" evidence="7">
    <location>
        <begin position="145"/>
        <end position="165"/>
    </location>
</feature>
<gene>
    <name evidence="10" type="ORF">KHB02_13730</name>
</gene>
<reference evidence="10" key="1">
    <citation type="submission" date="2021-05" db="EMBL/GenBank/DDBJ databases">
        <title>Novel Bacillus species.</title>
        <authorList>
            <person name="Liu G."/>
        </authorList>
    </citation>
    <scope>NUCLEOTIDE SEQUENCE</scope>
    <source>
        <strain evidence="10">FJAT-50051</strain>
    </source>
</reference>
<feature type="transmembrane region" description="Helical" evidence="7">
    <location>
        <begin position="249"/>
        <end position="270"/>
    </location>
</feature>
<dbReference type="PANTHER" id="PTHR30151">
    <property type="entry name" value="ALKANE SULFONATE ABC TRANSPORTER-RELATED, MEMBRANE SUBUNIT"/>
    <property type="match status" value="1"/>
</dbReference>
<keyword evidence="2 7" id="KW-0813">Transport</keyword>
<dbReference type="InterPro" id="IPR035906">
    <property type="entry name" value="MetI-like_sf"/>
</dbReference>
<keyword evidence="3" id="KW-1003">Cell membrane</keyword>
<feature type="transmembrane region" description="Helical" evidence="7">
    <location>
        <begin position="90"/>
        <end position="109"/>
    </location>
</feature>
<dbReference type="Pfam" id="PF00528">
    <property type="entry name" value="BPD_transp_1"/>
    <property type="match status" value="1"/>
</dbReference>
<keyword evidence="6 7" id="KW-0472">Membrane</keyword>
<evidence type="ECO:0000256" key="3">
    <source>
        <dbReference type="ARBA" id="ARBA00022475"/>
    </source>
</evidence>
<accession>A0A942Y9M0</accession>
<comment type="similarity">
    <text evidence="7">Belongs to the binding-protein-dependent transport system permease family.</text>
</comment>
<feature type="transmembrane region" description="Helical" evidence="7">
    <location>
        <begin position="214"/>
        <end position="237"/>
    </location>
</feature>
<feature type="region of interest" description="Disordered" evidence="8">
    <location>
        <begin position="1"/>
        <end position="20"/>
    </location>
</feature>
<evidence type="ECO:0000259" key="9">
    <source>
        <dbReference type="PROSITE" id="PS50928"/>
    </source>
</evidence>
<dbReference type="GO" id="GO:0005886">
    <property type="term" value="C:plasma membrane"/>
    <property type="evidence" value="ECO:0007669"/>
    <property type="project" value="UniProtKB-SubCell"/>
</dbReference>
<keyword evidence="4 7" id="KW-0812">Transmembrane</keyword>